<dbReference type="RefSeq" id="WP_162388279.1">
    <property type="nucleotide sequence ID" value="NZ_CP045997.1"/>
</dbReference>
<feature type="compositionally biased region" description="Basic and acidic residues" evidence="1">
    <location>
        <begin position="15"/>
        <end position="27"/>
    </location>
</feature>
<dbReference type="AlphaFoldDB" id="A0A6P1W2G6"/>
<name>A0A6P1W2G6_9BACT</name>
<dbReference type="KEGG" id="senf:GJR95_23930"/>
<organism evidence="2 3">
    <name type="scientific">Spirosoma endbachense</name>
    <dbReference type="NCBI Taxonomy" id="2666025"/>
    <lineage>
        <taxon>Bacteria</taxon>
        <taxon>Pseudomonadati</taxon>
        <taxon>Bacteroidota</taxon>
        <taxon>Cytophagia</taxon>
        <taxon>Cytophagales</taxon>
        <taxon>Cytophagaceae</taxon>
        <taxon>Spirosoma</taxon>
    </lineage>
</organism>
<dbReference type="Proteomes" id="UP000464577">
    <property type="component" value="Chromosome"/>
</dbReference>
<dbReference type="EMBL" id="CP045997">
    <property type="protein sequence ID" value="QHV97866.1"/>
    <property type="molecule type" value="Genomic_DNA"/>
</dbReference>
<evidence type="ECO:0000313" key="3">
    <source>
        <dbReference type="Proteomes" id="UP000464577"/>
    </source>
</evidence>
<feature type="region of interest" description="Disordered" evidence="1">
    <location>
        <begin position="1"/>
        <end position="27"/>
    </location>
</feature>
<proteinExistence type="predicted"/>
<protein>
    <submittedName>
        <fullName evidence="2">Uncharacterized protein</fullName>
    </submittedName>
</protein>
<sequence length="97" mass="11104">MERKRRQAVSASQSWKERMQKAKDDRPAGIGQQAIIVKVVEINPSLDRLTLANRWRNAWLVKSADPEITEAVEAAVLHFKSKAQTIRQRLARQKLVS</sequence>
<reference evidence="2 3" key="1">
    <citation type="submission" date="2019-11" db="EMBL/GenBank/DDBJ databases">
        <title>Spirosoma endbachense sp. nov., isolated from a natural salt meadow.</title>
        <authorList>
            <person name="Rojas J."/>
            <person name="Ambika Manirajan B."/>
            <person name="Ratering S."/>
            <person name="Suarez C."/>
            <person name="Geissler-Plaum R."/>
            <person name="Schnell S."/>
        </authorList>
    </citation>
    <scope>NUCLEOTIDE SEQUENCE [LARGE SCALE GENOMIC DNA]</scope>
    <source>
        <strain evidence="2 3">I-24</strain>
    </source>
</reference>
<accession>A0A6P1W2G6</accession>
<evidence type="ECO:0000313" key="2">
    <source>
        <dbReference type="EMBL" id="QHV97866.1"/>
    </source>
</evidence>
<keyword evidence="3" id="KW-1185">Reference proteome</keyword>
<gene>
    <name evidence="2" type="ORF">GJR95_23930</name>
</gene>
<evidence type="ECO:0000256" key="1">
    <source>
        <dbReference type="SAM" id="MobiDB-lite"/>
    </source>
</evidence>